<evidence type="ECO:0000256" key="1">
    <source>
        <dbReference type="ARBA" id="ARBA00000085"/>
    </source>
</evidence>
<keyword evidence="11" id="KW-1185">Reference proteome</keyword>
<feature type="modified residue" description="4-aspartylphosphate" evidence="4">
    <location>
        <position position="728"/>
    </location>
</feature>
<dbReference type="Pfam" id="PF02518">
    <property type="entry name" value="HATPase_c"/>
    <property type="match status" value="1"/>
</dbReference>
<dbReference type="InterPro" id="IPR036097">
    <property type="entry name" value="HisK_dim/P_sf"/>
</dbReference>
<dbReference type="CDD" id="cd00082">
    <property type="entry name" value="HisKA"/>
    <property type="match status" value="1"/>
</dbReference>
<dbReference type="RefSeq" id="WP_186773520.1">
    <property type="nucleotide sequence ID" value="NZ_JACOMF010000079.1"/>
</dbReference>
<feature type="transmembrane region" description="Helical" evidence="5">
    <location>
        <begin position="51"/>
        <end position="75"/>
    </location>
</feature>
<dbReference type="PROSITE" id="PS50112">
    <property type="entry name" value="PAS"/>
    <property type="match status" value="2"/>
</dbReference>
<dbReference type="SMART" id="SM00448">
    <property type="entry name" value="REC"/>
    <property type="match status" value="1"/>
</dbReference>
<accession>A0A9X0R2Z1</accession>
<evidence type="ECO:0000256" key="4">
    <source>
        <dbReference type="PROSITE-ProRule" id="PRU00169"/>
    </source>
</evidence>
<dbReference type="Gene3D" id="3.40.50.2300">
    <property type="match status" value="1"/>
</dbReference>
<gene>
    <name evidence="10" type="ORF">H7965_26325</name>
</gene>
<dbReference type="InterPro" id="IPR001610">
    <property type="entry name" value="PAC"/>
</dbReference>
<dbReference type="Pfam" id="PF25487">
    <property type="entry name" value="ETR1_N"/>
    <property type="match status" value="1"/>
</dbReference>
<dbReference type="InterPro" id="IPR000700">
    <property type="entry name" value="PAS-assoc_C"/>
</dbReference>
<dbReference type="InterPro" id="IPR011006">
    <property type="entry name" value="CheY-like_superfamily"/>
</dbReference>
<sequence length="801" mass="86059">MRRLDSLSGQVRPGQEHWTAALVISDLARWLLDPSGLTLHGVWLAGEPRLFWTHLLANSAIGLACFSIPLTLTIIARRRRDLAFRPIFWLLVAFVLLCGIGQWLDLLTLWVPAYGTEAVVKALTAIVSVGAAVALWRLMPKALALPSLTQMREANVALRESEARHRANFAGAPVPLHVLDPDGRIVEVSDRWLDLLGYARDEVIGRAAGDFQEDGGAATRAILGAVFAEEAELRDTPRRLIRRDGVVLDVLVSSRLERAPDGTPTHLISALADVTAHKRAEEAQRESDRRFRMLVQGVTDYAIYMLDRGGVVTNWNPGAQRIKGYGASEIVGEHFSRFYTEEDRKEGLPQRALATAAGVGRFEDEGWRVRKDGSRFWASVVIDAIHEGGEIVGFAKVTRDISERREAQRALDAAREQLAQAQKMEAVGQLTGGVAHDFNNVLQAVTGNLELIRRRVGDERPDVTRLAANALDAAGKAAGLTSQLLAFARRQRLDPQVLDPLEVIEDMRGLLLRTLGERIALHVEAEPGAGACLADRNQLESALLNLAINARDALAGASGNLTVSIRAERVAAAPEGLPSDGDFVRIAVRDDGPGMPEEVRRRAFEPFFTTKAPGKGTGLGLAQIHGFAHQSGGTVLIESAPGRGTEIAILLPGTASAGQRAEPPSSASAEPEAGFGETVLIVEDDALVRSALAETLRDLRYRVIEAADADAALAMLEYGIAADVVLSDVMMPGGMDGVEFATIARGRFPALPMVLLTGQAGALAGRPLPRGVALLRKPLARGAIAVAVRRALAETGEVAGT</sequence>
<dbReference type="InterPro" id="IPR000014">
    <property type="entry name" value="PAS"/>
</dbReference>
<dbReference type="Proteomes" id="UP000600101">
    <property type="component" value="Unassembled WGS sequence"/>
</dbReference>
<dbReference type="Gene3D" id="3.30.450.20">
    <property type="entry name" value="PAS domain"/>
    <property type="match status" value="2"/>
</dbReference>
<dbReference type="PROSITE" id="PS50109">
    <property type="entry name" value="HIS_KIN"/>
    <property type="match status" value="1"/>
</dbReference>
<dbReference type="SMART" id="SM00086">
    <property type="entry name" value="PAC"/>
    <property type="match status" value="2"/>
</dbReference>
<comment type="catalytic activity">
    <reaction evidence="1">
        <text>ATP + protein L-histidine = ADP + protein N-phospho-L-histidine.</text>
        <dbReference type="EC" id="2.7.13.3"/>
    </reaction>
</comment>
<keyword evidence="5" id="KW-0472">Membrane</keyword>
<dbReference type="EC" id="2.7.13.3" evidence="2"/>
<protein>
    <recommendedName>
        <fullName evidence="2">histidine kinase</fullName>
        <ecNumber evidence="2">2.7.13.3</ecNumber>
    </recommendedName>
</protein>
<dbReference type="InterPro" id="IPR003594">
    <property type="entry name" value="HATPase_dom"/>
</dbReference>
<feature type="domain" description="PAC" evidence="9">
    <location>
        <begin position="234"/>
        <end position="286"/>
    </location>
</feature>
<evidence type="ECO:0000256" key="2">
    <source>
        <dbReference type="ARBA" id="ARBA00012438"/>
    </source>
</evidence>
<dbReference type="PANTHER" id="PTHR43065:SF49">
    <property type="entry name" value="HISTIDINE KINASE"/>
    <property type="match status" value="1"/>
</dbReference>
<dbReference type="AlphaFoldDB" id="A0A9X0R2Z1"/>
<keyword evidence="5" id="KW-0812">Transmembrane</keyword>
<feature type="domain" description="Response regulatory" evidence="7">
    <location>
        <begin position="678"/>
        <end position="792"/>
    </location>
</feature>
<evidence type="ECO:0000256" key="5">
    <source>
        <dbReference type="SAM" id="Phobius"/>
    </source>
</evidence>
<dbReference type="InterPro" id="IPR036890">
    <property type="entry name" value="HATPase_C_sf"/>
</dbReference>
<dbReference type="InterPro" id="IPR003661">
    <property type="entry name" value="HisK_dim/P_dom"/>
</dbReference>
<name>A0A9X0R2Z1_9PROT</name>
<dbReference type="InterPro" id="IPR005467">
    <property type="entry name" value="His_kinase_dom"/>
</dbReference>
<dbReference type="EMBL" id="JACOMF010000079">
    <property type="protein sequence ID" value="MBC4018779.1"/>
    <property type="molecule type" value="Genomic_DNA"/>
</dbReference>
<keyword evidence="5" id="KW-1133">Transmembrane helix</keyword>
<dbReference type="SMART" id="SM00091">
    <property type="entry name" value="PAS"/>
    <property type="match status" value="2"/>
</dbReference>
<dbReference type="InterPro" id="IPR001789">
    <property type="entry name" value="Sig_transdc_resp-reg_receiver"/>
</dbReference>
<feature type="domain" description="PAS" evidence="8">
    <location>
        <begin position="161"/>
        <end position="206"/>
    </location>
</feature>
<dbReference type="SUPFAM" id="SSF52172">
    <property type="entry name" value="CheY-like"/>
    <property type="match status" value="1"/>
</dbReference>
<proteinExistence type="predicted"/>
<evidence type="ECO:0000259" key="7">
    <source>
        <dbReference type="PROSITE" id="PS50110"/>
    </source>
</evidence>
<dbReference type="NCBIfam" id="TIGR00229">
    <property type="entry name" value="sensory_box"/>
    <property type="match status" value="2"/>
</dbReference>
<evidence type="ECO:0000259" key="8">
    <source>
        <dbReference type="PROSITE" id="PS50112"/>
    </source>
</evidence>
<evidence type="ECO:0000259" key="6">
    <source>
        <dbReference type="PROSITE" id="PS50109"/>
    </source>
</evidence>
<dbReference type="PROSITE" id="PS50113">
    <property type="entry name" value="PAC"/>
    <property type="match status" value="2"/>
</dbReference>
<evidence type="ECO:0000256" key="3">
    <source>
        <dbReference type="ARBA" id="ARBA00022553"/>
    </source>
</evidence>
<feature type="domain" description="PAC" evidence="9">
    <location>
        <begin position="362"/>
        <end position="413"/>
    </location>
</feature>
<dbReference type="Gene3D" id="1.10.287.130">
    <property type="match status" value="1"/>
</dbReference>
<dbReference type="SMART" id="SM00387">
    <property type="entry name" value="HATPase_c"/>
    <property type="match status" value="1"/>
</dbReference>
<dbReference type="SUPFAM" id="SSF47384">
    <property type="entry name" value="Homodimeric domain of signal transducing histidine kinase"/>
    <property type="match status" value="1"/>
</dbReference>
<feature type="transmembrane region" description="Helical" evidence="5">
    <location>
        <begin position="87"/>
        <end position="112"/>
    </location>
</feature>
<reference evidence="10" key="1">
    <citation type="submission" date="2020-08" db="EMBL/GenBank/DDBJ databases">
        <authorList>
            <person name="Hu Y."/>
            <person name="Nguyen S.V."/>
            <person name="Li F."/>
            <person name="Fanning S."/>
        </authorList>
    </citation>
    <scope>NUCLEOTIDE SEQUENCE</scope>
    <source>
        <strain evidence="10">SYSU D8009</strain>
    </source>
</reference>
<dbReference type="PRINTS" id="PR00344">
    <property type="entry name" value="BCTRLSENSOR"/>
</dbReference>
<dbReference type="InterPro" id="IPR004358">
    <property type="entry name" value="Sig_transdc_His_kin-like_C"/>
</dbReference>
<evidence type="ECO:0000259" key="9">
    <source>
        <dbReference type="PROSITE" id="PS50113"/>
    </source>
</evidence>
<feature type="domain" description="PAS" evidence="8">
    <location>
        <begin position="287"/>
        <end position="346"/>
    </location>
</feature>
<dbReference type="CDD" id="cd00130">
    <property type="entry name" value="PAS"/>
    <property type="match status" value="2"/>
</dbReference>
<evidence type="ECO:0000313" key="10">
    <source>
        <dbReference type="EMBL" id="MBC4018779.1"/>
    </source>
</evidence>
<dbReference type="InterPro" id="IPR035965">
    <property type="entry name" value="PAS-like_dom_sf"/>
</dbReference>
<feature type="domain" description="Histidine kinase" evidence="6">
    <location>
        <begin position="433"/>
        <end position="655"/>
    </location>
</feature>
<evidence type="ECO:0000313" key="11">
    <source>
        <dbReference type="Proteomes" id="UP000600101"/>
    </source>
</evidence>
<dbReference type="SUPFAM" id="SSF55785">
    <property type="entry name" value="PYP-like sensor domain (PAS domain)"/>
    <property type="match status" value="2"/>
</dbReference>
<dbReference type="InterPro" id="IPR058544">
    <property type="entry name" value="ETR1_N"/>
</dbReference>
<dbReference type="PROSITE" id="PS50110">
    <property type="entry name" value="RESPONSE_REGULATORY"/>
    <property type="match status" value="1"/>
</dbReference>
<organism evidence="10 11">
    <name type="scientific">Siccirubricoccus deserti</name>
    <dbReference type="NCBI Taxonomy" id="2013562"/>
    <lineage>
        <taxon>Bacteria</taxon>
        <taxon>Pseudomonadati</taxon>
        <taxon>Pseudomonadota</taxon>
        <taxon>Alphaproteobacteria</taxon>
        <taxon>Acetobacterales</taxon>
        <taxon>Roseomonadaceae</taxon>
        <taxon>Siccirubricoccus</taxon>
    </lineage>
</organism>
<dbReference type="GO" id="GO:0000155">
    <property type="term" value="F:phosphorelay sensor kinase activity"/>
    <property type="evidence" value="ECO:0007669"/>
    <property type="project" value="InterPro"/>
</dbReference>
<dbReference type="PANTHER" id="PTHR43065">
    <property type="entry name" value="SENSOR HISTIDINE KINASE"/>
    <property type="match status" value="1"/>
</dbReference>
<dbReference type="Pfam" id="PF13426">
    <property type="entry name" value="PAS_9"/>
    <property type="match status" value="2"/>
</dbReference>
<dbReference type="SUPFAM" id="SSF55874">
    <property type="entry name" value="ATPase domain of HSP90 chaperone/DNA topoisomerase II/histidine kinase"/>
    <property type="match status" value="1"/>
</dbReference>
<dbReference type="Pfam" id="PF00072">
    <property type="entry name" value="Response_reg"/>
    <property type="match status" value="1"/>
</dbReference>
<keyword evidence="3 4" id="KW-0597">Phosphoprotein</keyword>
<comment type="caution">
    <text evidence="10">The sequence shown here is derived from an EMBL/GenBank/DDBJ whole genome shotgun (WGS) entry which is preliminary data.</text>
</comment>
<dbReference type="Gene3D" id="3.30.565.10">
    <property type="entry name" value="Histidine kinase-like ATPase, C-terminal domain"/>
    <property type="match status" value="1"/>
</dbReference>
<dbReference type="SMART" id="SM00388">
    <property type="entry name" value="HisKA"/>
    <property type="match status" value="1"/>
</dbReference>